<dbReference type="GeneID" id="63853865"/>
<evidence type="ECO:0000313" key="3">
    <source>
        <dbReference type="Proteomes" id="UP000800039"/>
    </source>
</evidence>
<name>A0A9P4LA42_9PLEO</name>
<accession>A0A9P4LA42</accession>
<keyword evidence="3" id="KW-1185">Reference proteome</keyword>
<gene>
    <name evidence="2" type="ORF">K460DRAFT_403297</name>
</gene>
<dbReference type="RefSeq" id="XP_040790549.1">
    <property type="nucleotide sequence ID" value="XM_040936615.1"/>
</dbReference>
<dbReference type="AlphaFoldDB" id="A0A9P4LA42"/>
<protein>
    <submittedName>
        <fullName evidence="2">Uncharacterized protein</fullName>
    </submittedName>
</protein>
<organism evidence="2 3">
    <name type="scientific">Cucurbitaria berberidis CBS 394.84</name>
    <dbReference type="NCBI Taxonomy" id="1168544"/>
    <lineage>
        <taxon>Eukaryota</taxon>
        <taxon>Fungi</taxon>
        <taxon>Dikarya</taxon>
        <taxon>Ascomycota</taxon>
        <taxon>Pezizomycotina</taxon>
        <taxon>Dothideomycetes</taxon>
        <taxon>Pleosporomycetidae</taxon>
        <taxon>Pleosporales</taxon>
        <taxon>Pleosporineae</taxon>
        <taxon>Cucurbitariaceae</taxon>
        <taxon>Cucurbitaria</taxon>
    </lineage>
</organism>
<reference evidence="2" key="1">
    <citation type="submission" date="2020-01" db="EMBL/GenBank/DDBJ databases">
        <authorList>
            <consortium name="DOE Joint Genome Institute"/>
            <person name="Haridas S."/>
            <person name="Albert R."/>
            <person name="Binder M."/>
            <person name="Bloem J."/>
            <person name="Labutti K."/>
            <person name="Salamov A."/>
            <person name="Andreopoulos B."/>
            <person name="Baker S.E."/>
            <person name="Barry K."/>
            <person name="Bills G."/>
            <person name="Bluhm B.H."/>
            <person name="Cannon C."/>
            <person name="Castanera R."/>
            <person name="Culley D.E."/>
            <person name="Daum C."/>
            <person name="Ezra D."/>
            <person name="Gonzalez J.B."/>
            <person name="Henrissat B."/>
            <person name="Kuo A."/>
            <person name="Liang C."/>
            <person name="Lipzen A."/>
            <person name="Lutzoni F."/>
            <person name="Magnuson J."/>
            <person name="Mondo S."/>
            <person name="Nolan M."/>
            <person name="Ohm R."/>
            <person name="Pangilinan J."/>
            <person name="Park H.-J."/>
            <person name="Ramirez L."/>
            <person name="Alfaro M."/>
            <person name="Sun H."/>
            <person name="Tritt A."/>
            <person name="Yoshinaga Y."/>
            <person name="Zwiers L.-H."/>
            <person name="Turgeon B.G."/>
            <person name="Goodwin S.B."/>
            <person name="Spatafora J.W."/>
            <person name="Crous P.W."/>
            <person name="Grigoriev I.V."/>
        </authorList>
    </citation>
    <scope>NUCLEOTIDE SEQUENCE</scope>
    <source>
        <strain evidence="2">CBS 394.84</strain>
    </source>
</reference>
<evidence type="ECO:0000256" key="1">
    <source>
        <dbReference type="SAM" id="MobiDB-lite"/>
    </source>
</evidence>
<proteinExistence type="predicted"/>
<comment type="caution">
    <text evidence="2">The sequence shown here is derived from an EMBL/GenBank/DDBJ whole genome shotgun (WGS) entry which is preliminary data.</text>
</comment>
<feature type="region of interest" description="Disordered" evidence="1">
    <location>
        <begin position="1"/>
        <end position="65"/>
    </location>
</feature>
<feature type="compositionally biased region" description="Pro residues" evidence="1">
    <location>
        <begin position="38"/>
        <end position="48"/>
    </location>
</feature>
<dbReference type="Proteomes" id="UP000800039">
    <property type="component" value="Unassembled WGS sequence"/>
</dbReference>
<sequence length="65" mass="6925">MAVTIVAMANNSDFVHTQKHHDTASSQSPLDSSRDDPPSPPPQPPPSPAGWNRPISLDSLAPLEI</sequence>
<evidence type="ECO:0000313" key="2">
    <source>
        <dbReference type="EMBL" id="KAF1847986.1"/>
    </source>
</evidence>
<dbReference type="EMBL" id="ML976615">
    <property type="protein sequence ID" value="KAF1847986.1"/>
    <property type="molecule type" value="Genomic_DNA"/>
</dbReference>